<organism evidence="3 4">
    <name type="scientific">Colletotrichum cuscutae</name>
    <dbReference type="NCBI Taxonomy" id="1209917"/>
    <lineage>
        <taxon>Eukaryota</taxon>
        <taxon>Fungi</taxon>
        <taxon>Dikarya</taxon>
        <taxon>Ascomycota</taxon>
        <taxon>Pezizomycotina</taxon>
        <taxon>Sordariomycetes</taxon>
        <taxon>Hypocreomycetidae</taxon>
        <taxon>Glomerellales</taxon>
        <taxon>Glomerellaceae</taxon>
        <taxon>Colletotrichum</taxon>
        <taxon>Colletotrichum acutatum species complex</taxon>
    </lineage>
</organism>
<dbReference type="Proteomes" id="UP001239213">
    <property type="component" value="Unassembled WGS sequence"/>
</dbReference>
<evidence type="ECO:0000256" key="2">
    <source>
        <dbReference type="SAM" id="SignalP"/>
    </source>
</evidence>
<feature type="region of interest" description="Disordered" evidence="1">
    <location>
        <begin position="1174"/>
        <end position="1232"/>
    </location>
</feature>
<proteinExistence type="predicted"/>
<comment type="caution">
    <text evidence="3">The sequence shown here is derived from an EMBL/GenBank/DDBJ whole genome shotgun (WGS) entry which is preliminary data.</text>
</comment>
<keyword evidence="2" id="KW-0732">Signal</keyword>
<protein>
    <submittedName>
        <fullName evidence="3">Uncharacterized protein</fullName>
    </submittedName>
</protein>
<keyword evidence="4" id="KW-1185">Reference proteome</keyword>
<feature type="compositionally biased region" description="Basic residues" evidence="1">
    <location>
        <begin position="1209"/>
        <end position="1220"/>
    </location>
</feature>
<evidence type="ECO:0000313" key="4">
    <source>
        <dbReference type="Proteomes" id="UP001239213"/>
    </source>
</evidence>
<feature type="compositionally biased region" description="Polar residues" evidence="1">
    <location>
        <begin position="802"/>
        <end position="814"/>
    </location>
</feature>
<sequence length="1688" mass="188298">MPPLPPLWLLAGWILTAQKAGRVVAGANLLLGRMNLQNGCRRILGSTAFHRAASGREPPSCGEPEESKHATVQRNVLVLKPTGKWFAGSAVDGMAQEAVFQNEKKDNGRSNSSSRQAARRWARVYVASHGPERGSLKDASFFFSLSSGSYSLWLRKRLTVLPGESDTKIFRPSESLAPTSWAYERVGTPYTEERETRGFLFAYSVGCASSLIGVGRSGPDLTRWQMGVPRKQLTLETKRLSALGDALVERGESGTASTAFDRLERAKVAEWWGGVVRSLRILEGEMGGVDAPSSVRYVLSVRAAVFPAGGAEMKEERDEDGVNFFLLSSEPLLLSEFWRVWSFFLSFSFSLSSGEGEAKEGGEFDLSAEEWEREREREREIMERLNDGWRRDALERGEDWDEVEGLRTPAFSSKLLLLPCPIGNAYTTTQRPEQRGATFLCTLSTYKIRAAIIGIPRKWQIDDETAPKCNWADDRVWGNGHGKHTPRTSEEEPIKQQEGEVSFLFFSSFLAFVLSVYPPDLPIEGTQEYKEQRPGGTYPPSQSSSSLVFEVYGKSMRPSQRHGVEVGTLEIIIHVLFLCKKVRGYASRAFLGTFLTAKSILASVFRYVTAYFVLLASNDFCGTEYVPTYLPVDRNTTNVAGNHTNGRLVSARALAMLRYGSRVQEMNYGGRVRFAAKPPWGRIQKYDLGCAYGVASSFNACFAFSWSAPRSLIQSSHPLDDARLRPERTPMTLDNSQQPRDYLSRRLFAVELTGWNVRLPCTYFACAGKFANALGILCTNEKCVARGKPKPENPDEKDDLAPSSTRNSVDSSQCLRKSHNGIRLPRRLLFFAPNLSYLLQLPGVGSAVLTRNYCSIERNVMYRLDSSVLIEEKPRMPCVYGLGWRLVWIFTGIWISISQWRNDKGNKMGGAGWPISFRGLMIALVNNKGGAKPRTKKAKTQRATATRAALVPCSTFGIFTVEVPSGWESNRRGKPSDWLTQDMLTRRHAELDAARPASAPPDAWHSLQTANSKAWASSKLAQCPLLLKACLGAQRVYRLSCTNRIDRLQALQDGARERETSRRRLFGKGQRVRFSLQSLVKGDRARIGDSQPRLGRRRHSTCATDGNLKVEFLVGGRPEDRGRGAERSGTMWSFWLGEPLTVFGVRRGLGALLGNTDEWDRLRIARGLTSYKAKIPKHPPHLQLHQASSARKQRIGSQEEGQRREREKGKKKKKKKKKRDHPSDRHVRQVARRRPRLRGLVRWSKGYVDFRLVLGFGLGDLGKKVGTRDVDTKSLGPREQRSAPFFCASLMDDEVGGNWEGVRDRVERCKGLGGGLILMPLSIKHCQHLQIWISESPKPKPDEMHTCRRKPSVDADYAYPIVHCRIRHRQRRGHSTASGKEQPVVWTRSRNLSKAEAAFHEGLASGGVDENSMDASGTSKPGVLNTTLAPASVTGLCYQNILRPRQRLCYQVRNTYNRVDSAATKWKPTFPPHLVLTPSVIWHYLLVRIRSVSALLSYPYKCCVVLCVFSVLEVCIVTEDLAGTSVALKGYFGAPVQGLGSNGGLNSGVRRFPTLDLSIAASIDGAATRIAADGTKAIEYRTFPTACRRSHHRIYDVEISPLELTKKRFHPLHESHSLVLILTLDDISCKPCCLRRHMSPYTNNSGGYLSVFPASSTYTNAEAGSSCLEFPIHQELDVATLEKAAEYS</sequence>
<reference evidence="3" key="1">
    <citation type="submission" date="2016-11" db="EMBL/GenBank/DDBJ databases">
        <title>The genome sequence of Colletotrichum cuscutae.</title>
        <authorList>
            <person name="Baroncelli R."/>
        </authorList>
    </citation>
    <scope>NUCLEOTIDE SEQUENCE</scope>
    <source>
        <strain evidence="3">IMI 304802</strain>
    </source>
</reference>
<feature type="region of interest" description="Disordered" evidence="1">
    <location>
        <begin position="787"/>
        <end position="814"/>
    </location>
</feature>
<name>A0AAI9VER0_9PEZI</name>
<feature type="signal peptide" evidence="2">
    <location>
        <begin position="1"/>
        <end position="25"/>
    </location>
</feature>
<feature type="chain" id="PRO_5042508951" evidence="2">
    <location>
        <begin position="26"/>
        <end position="1688"/>
    </location>
</feature>
<gene>
    <name evidence="3" type="ORF">CCUS01_15196</name>
</gene>
<dbReference type="EMBL" id="MPDP01000064">
    <property type="protein sequence ID" value="KAK1486291.1"/>
    <property type="molecule type" value="Genomic_DNA"/>
</dbReference>
<evidence type="ECO:0000313" key="3">
    <source>
        <dbReference type="EMBL" id="KAK1486291.1"/>
    </source>
</evidence>
<accession>A0AAI9VER0</accession>
<evidence type="ECO:0000256" key="1">
    <source>
        <dbReference type="SAM" id="MobiDB-lite"/>
    </source>
</evidence>